<name>A0A167TF03_9HYPO</name>
<feature type="region of interest" description="Disordered" evidence="1">
    <location>
        <begin position="610"/>
        <end position="648"/>
    </location>
</feature>
<feature type="compositionally biased region" description="Low complexity" evidence="1">
    <location>
        <begin position="610"/>
        <end position="634"/>
    </location>
</feature>
<sequence>MVVSSAPQLRSTYLLWRRFVMPVDGGQRDAVAVPAYVANQLSSAYTIMVTAMVVNAWCICFALGFFYIMRHNNDLGQLSSSLWNKRSSMADSLLSLLSKRMEHWKRWWVYPAIVIIVVCWAAQTALSILVPPLIFIDTAAPVNVRAVIVPPNTGNTSSDDAQLFALDVPAALRAAGDALVASSDEAGRVAVTKTDLGTTANFEPIQRIAYSYDVTGTELGLQHYATLQLTVRGACTTEYGWLVSSDNSSGYTNDTYAVFGDGDANGYISLSLYDGPSPVAFFYNGGDGVGLGNTTWAAFVSSVDRVSFTESSDALYYTNTNADVDTLGAGSHLGGTDYIVQPGRPVLSCWETDVWSYKGHNSTVVGLNATALPGLDLPLPLQLIFARYLGAPRIASVGQQLGLSALLSSTTALGTIFDAGSSSAFTDLRRLALAGYIATANTLTDTTLYASYLGSQTSAGNLIYDDGDDEPMDGAGDFVVWSPDVSTISIRAAIIIPVVSLASYLLVLLTINFTPLSSVNSLDVMELQKNIYEKYPDANLTMYDERTWNVNLRLPMAERLSRRISWNRAANRNKPLEQAGFRGHQPPAPYQDVNNGAGAKAATAAVVAATEVQPVNGQHNGQHNGQQNGQLNNQPKDSQQSSVAPEEV</sequence>
<dbReference type="STRING" id="1081102.A0A167TF03"/>
<feature type="region of interest" description="Disordered" evidence="1">
    <location>
        <begin position="576"/>
        <end position="596"/>
    </location>
</feature>
<comment type="caution">
    <text evidence="3">The sequence shown here is derived from an EMBL/GenBank/DDBJ whole genome shotgun (WGS) entry which is preliminary data.</text>
</comment>
<accession>A0A167TF03</accession>
<dbReference type="Proteomes" id="UP000076874">
    <property type="component" value="Unassembled WGS sequence"/>
</dbReference>
<dbReference type="AlphaFoldDB" id="A0A167TF03"/>
<keyword evidence="4" id="KW-1185">Reference proteome</keyword>
<protein>
    <submittedName>
        <fullName evidence="3">Uncharacterized protein</fullName>
    </submittedName>
</protein>
<dbReference type="EMBL" id="AZHD01000009">
    <property type="protein sequence ID" value="OAA60537.1"/>
    <property type="molecule type" value="Genomic_DNA"/>
</dbReference>
<proteinExistence type="predicted"/>
<gene>
    <name evidence="3" type="ORF">SPI_05661</name>
</gene>
<keyword evidence="2" id="KW-0812">Transmembrane</keyword>
<feature type="transmembrane region" description="Helical" evidence="2">
    <location>
        <begin position="107"/>
        <end position="130"/>
    </location>
</feature>
<reference evidence="3 4" key="1">
    <citation type="journal article" date="2016" name="Genome Biol. Evol.">
        <title>Divergent and convergent evolution of fungal pathogenicity.</title>
        <authorList>
            <person name="Shang Y."/>
            <person name="Xiao G."/>
            <person name="Zheng P."/>
            <person name="Cen K."/>
            <person name="Zhan S."/>
            <person name="Wang C."/>
        </authorList>
    </citation>
    <scope>NUCLEOTIDE SEQUENCE [LARGE SCALE GENOMIC DNA]</scope>
    <source>
        <strain evidence="3 4">RCEF 264</strain>
    </source>
</reference>
<organism evidence="3 4">
    <name type="scientific">Niveomyces insectorum RCEF 264</name>
    <dbReference type="NCBI Taxonomy" id="1081102"/>
    <lineage>
        <taxon>Eukaryota</taxon>
        <taxon>Fungi</taxon>
        <taxon>Dikarya</taxon>
        <taxon>Ascomycota</taxon>
        <taxon>Pezizomycotina</taxon>
        <taxon>Sordariomycetes</taxon>
        <taxon>Hypocreomycetidae</taxon>
        <taxon>Hypocreales</taxon>
        <taxon>Cordycipitaceae</taxon>
        <taxon>Niveomyces</taxon>
    </lineage>
</organism>
<evidence type="ECO:0000313" key="4">
    <source>
        <dbReference type="Proteomes" id="UP000076874"/>
    </source>
</evidence>
<evidence type="ECO:0000256" key="2">
    <source>
        <dbReference type="SAM" id="Phobius"/>
    </source>
</evidence>
<keyword evidence="2" id="KW-1133">Transmembrane helix</keyword>
<feature type="compositionally biased region" description="Polar residues" evidence="1">
    <location>
        <begin position="635"/>
        <end position="648"/>
    </location>
</feature>
<feature type="transmembrane region" description="Helical" evidence="2">
    <location>
        <begin position="44"/>
        <end position="68"/>
    </location>
</feature>
<dbReference type="OrthoDB" id="5337208at2759"/>
<keyword evidence="2" id="KW-0472">Membrane</keyword>
<evidence type="ECO:0000256" key="1">
    <source>
        <dbReference type="SAM" id="MobiDB-lite"/>
    </source>
</evidence>
<evidence type="ECO:0000313" key="3">
    <source>
        <dbReference type="EMBL" id="OAA60537.1"/>
    </source>
</evidence>